<dbReference type="GO" id="GO:0004673">
    <property type="term" value="F:protein histidine kinase activity"/>
    <property type="evidence" value="ECO:0007669"/>
    <property type="project" value="UniProtKB-EC"/>
</dbReference>
<name>A0ABD5JIX2_9ACTN</name>
<accession>A0ABD5JIX2</accession>
<dbReference type="GeneID" id="97434854"/>
<protein>
    <submittedName>
        <fullName evidence="4">ATP-binding protein</fullName>
        <ecNumber evidence="4">2.7.13.3</ecNumber>
    </submittedName>
</protein>
<feature type="region of interest" description="Disordered" evidence="2">
    <location>
        <begin position="1"/>
        <end position="57"/>
    </location>
</feature>
<dbReference type="AlphaFoldDB" id="A0ABD5JIX2"/>
<proteinExistence type="predicted"/>
<comment type="caution">
    <text evidence="4">The sequence shown here is derived from an EMBL/GenBank/DDBJ whole genome shotgun (WGS) entry which is preliminary data.</text>
</comment>
<dbReference type="CDD" id="cd16936">
    <property type="entry name" value="HATPase_RsbW-like"/>
    <property type="match status" value="1"/>
</dbReference>
<dbReference type="InterPro" id="IPR050267">
    <property type="entry name" value="Anti-sigma-factor_SerPK"/>
</dbReference>
<keyword evidence="4" id="KW-0808">Transferase</keyword>
<dbReference type="PANTHER" id="PTHR35526">
    <property type="entry name" value="ANTI-SIGMA-F FACTOR RSBW-RELATED"/>
    <property type="match status" value="1"/>
</dbReference>
<evidence type="ECO:0000256" key="1">
    <source>
        <dbReference type="ARBA" id="ARBA00022527"/>
    </source>
</evidence>
<dbReference type="GO" id="GO:0005524">
    <property type="term" value="F:ATP binding"/>
    <property type="evidence" value="ECO:0007669"/>
    <property type="project" value="UniProtKB-KW"/>
</dbReference>
<dbReference type="EC" id="2.7.13.3" evidence="4"/>
<keyword evidence="4" id="KW-0547">Nucleotide-binding</keyword>
<reference evidence="4 5" key="1">
    <citation type="submission" date="2023-11" db="EMBL/GenBank/DDBJ databases">
        <title>30 novel species of actinomycetes from the DSMZ collection.</title>
        <authorList>
            <person name="Nouioui I."/>
        </authorList>
    </citation>
    <scope>NUCLEOTIDE SEQUENCE [LARGE SCALE GENOMIC DNA]</scope>
    <source>
        <strain evidence="4 5">DSM 41602</strain>
    </source>
</reference>
<dbReference type="Gene3D" id="3.30.565.10">
    <property type="entry name" value="Histidine kinase-like ATPase, C-terminal domain"/>
    <property type="match status" value="1"/>
</dbReference>
<dbReference type="GO" id="GO:0004674">
    <property type="term" value="F:protein serine/threonine kinase activity"/>
    <property type="evidence" value="ECO:0007669"/>
    <property type="project" value="UniProtKB-KW"/>
</dbReference>
<organism evidence="4 5">
    <name type="scientific">Streptomyces antimycoticus</name>
    <dbReference type="NCBI Taxonomy" id="68175"/>
    <lineage>
        <taxon>Bacteria</taxon>
        <taxon>Bacillati</taxon>
        <taxon>Actinomycetota</taxon>
        <taxon>Actinomycetes</taxon>
        <taxon>Kitasatosporales</taxon>
        <taxon>Streptomycetaceae</taxon>
        <taxon>Streptomyces</taxon>
        <taxon>Streptomyces violaceusniger group</taxon>
    </lineage>
</organism>
<dbReference type="EMBL" id="JAZBJQ010000025">
    <property type="protein sequence ID" value="MEE4587583.1"/>
    <property type="molecule type" value="Genomic_DNA"/>
</dbReference>
<dbReference type="PANTHER" id="PTHR35526:SF3">
    <property type="entry name" value="ANTI-SIGMA-F FACTOR RSBW"/>
    <property type="match status" value="1"/>
</dbReference>
<evidence type="ECO:0000256" key="2">
    <source>
        <dbReference type="SAM" id="MobiDB-lite"/>
    </source>
</evidence>
<evidence type="ECO:0000259" key="3">
    <source>
        <dbReference type="Pfam" id="PF13581"/>
    </source>
</evidence>
<evidence type="ECO:0000313" key="5">
    <source>
        <dbReference type="Proteomes" id="UP001354649"/>
    </source>
</evidence>
<dbReference type="SUPFAM" id="SSF55874">
    <property type="entry name" value="ATPase domain of HSP90 chaperone/DNA topoisomerase II/histidine kinase"/>
    <property type="match status" value="1"/>
</dbReference>
<dbReference type="InterPro" id="IPR003594">
    <property type="entry name" value="HATPase_dom"/>
</dbReference>
<feature type="domain" description="Histidine kinase/HSP90-like ATPase" evidence="3">
    <location>
        <begin position="68"/>
        <end position="179"/>
    </location>
</feature>
<evidence type="ECO:0000313" key="4">
    <source>
        <dbReference type="EMBL" id="MEE4587583.1"/>
    </source>
</evidence>
<dbReference type="RefSeq" id="WP_079059099.1">
    <property type="nucleotide sequence ID" value="NZ_CP108856.1"/>
</dbReference>
<keyword evidence="1" id="KW-0723">Serine/threonine-protein kinase</keyword>
<gene>
    <name evidence="4" type="ORF">V2K49_31525</name>
</gene>
<dbReference type="Pfam" id="PF13581">
    <property type="entry name" value="HATPase_c_2"/>
    <property type="match status" value="1"/>
</dbReference>
<dbReference type="Proteomes" id="UP001354649">
    <property type="component" value="Unassembled WGS sequence"/>
</dbReference>
<keyword evidence="4" id="KW-0067">ATP-binding</keyword>
<dbReference type="InterPro" id="IPR036890">
    <property type="entry name" value="HATPase_C_sf"/>
</dbReference>
<sequence>MSTSILPVTVAGPPEQKHWSTGARPATSHPAGRPASPPADLGEQAQPPSVPGGSRRAASSGRAVLALPAEISWVPVVRHCVRAVLAQWRFPADDRESAELIVTELAANAAQHGRREMTVRLTLHPGVLRISVTDSGATARPPRPRGTNLGEHGRGLSIVGFLAHEVRVHQWPLGRRVDVVLRPSAPEPVPVGV</sequence>
<keyword evidence="1" id="KW-0418">Kinase</keyword>